<dbReference type="GO" id="GO:0046872">
    <property type="term" value="F:metal ion binding"/>
    <property type="evidence" value="ECO:0007669"/>
    <property type="project" value="UniProtKB-KW"/>
</dbReference>
<dbReference type="InterPro" id="IPR013341">
    <property type="entry name" value="Mandelate_racemase_N_dom"/>
</dbReference>
<feature type="non-terminal residue" evidence="4">
    <location>
        <position position="219"/>
    </location>
</feature>
<dbReference type="SUPFAM" id="SSF54826">
    <property type="entry name" value="Enolase N-terminal domain-like"/>
    <property type="match status" value="1"/>
</dbReference>
<dbReference type="Gene3D" id="3.20.20.120">
    <property type="entry name" value="Enolase-like C-terminal domain"/>
    <property type="match status" value="1"/>
</dbReference>
<dbReference type="GO" id="GO:0003824">
    <property type="term" value="F:catalytic activity"/>
    <property type="evidence" value="ECO:0007669"/>
    <property type="project" value="UniProtKB-ARBA"/>
</dbReference>
<evidence type="ECO:0000259" key="3">
    <source>
        <dbReference type="Pfam" id="PF13378"/>
    </source>
</evidence>
<protein>
    <submittedName>
        <fullName evidence="4">Uncharacterized protein</fullName>
    </submittedName>
</protein>
<dbReference type="InterPro" id="IPR029017">
    <property type="entry name" value="Enolase-like_N"/>
</dbReference>
<feature type="domain" description="Mandelate racemase/muconate lactonizing enzyme N-terminal" evidence="2">
    <location>
        <begin position="19"/>
        <end position="124"/>
    </location>
</feature>
<dbReference type="Gene3D" id="3.30.390.10">
    <property type="entry name" value="Enolase-like, N-terminal domain"/>
    <property type="match status" value="1"/>
</dbReference>
<dbReference type="EMBL" id="UINC01078971">
    <property type="protein sequence ID" value="SVC20534.1"/>
    <property type="molecule type" value="Genomic_DNA"/>
</dbReference>
<reference evidence="4" key="1">
    <citation type="submission" date="2018-05" db="EMBL/GenBank/DDBJ databases">
        <authorList>
            <person name="Lanie J.A."/>
            <person name="Ng W.-L."/>
            <person name="Kazmierczak K.M."/>
            <person name="Andrzejewski T.M."/>
            <person name="Davidsen T.M."/>
            <person name="Wayne K.J."/>
            <person name="Tettelin H."/>
            <person name="Glass J.I."/>
            <person name="Rusch D."/>
            <person name="Podicherti R."/>
            <person name="Tsui H.-C.T."/>
            <person name="Winkler M.E."/>
        </authorList>
    </citation>
    <scope>NUCLEOTIDE SEQUENCE</scope>
</reference>
<evidence type="ECO:0000256" key="1">
    <source>
        <dbReference type="ARBA" id="ARBA00022723"/>
    </source>
</evidence>
<feature type="non-terminal residue" evidence="4">
    <location>
        <position position="1"/>
    </location>
</feature>
<sequence length="219" mass="24328">VRLNKIEIWDLKIPFRDGPYKMSHVVQETTFGQALCLHTDEGICGLGEVVPAPALDPKERLAHYSETATLLPELIGQSEDELHALIEQIQKKDPSWNGIAFGLETAYYDLLARQSGLPFADMLGGALDTSIDDYFSISEEQADCVRQRVSMAGPPRNVIQLKVGVYSLQHELGLIKTALDLMQDSQTLLVDANGGWSFAQASEAIREIKDSRLIWEEPC</sequence>
<proteinExistence type="predicted"/>
<feature type="domain" description="Enolase C-terminal" evidence="3">
    <location>
        <begin position="146"/>
        <end position="219"/>
    </location>
</feature>
<accession>A0A382K6I7</accession>
<dbReference type="AlphaFoldDB" id="A0A382K6I7"/>
<organism evidence="4">
    <name type="scientific">marine metagenome</name>
    <dbReference type="NCBI Taxonomy" id="408172"/>
    <lineage>
        <taxon>unclassified sequences</taxon>
        <taxon>metagenomes</taxon>
        <taxon>ecological metagenomes</taxon>
    </lineage>
</organism>
<dbReference type="InterPro" id="IPR029065">
    <property type="entry name" value="Enolase_C-like"/>
</dbReference>
<dbReference type="Pfam" id="PF13378">
    <property type="entry name" value="MR_MLE_C"/>
    <property type="match status" value="1"/>
</dbReference>
<dbReference type="PANTHER" id="PTHR48073:SF2">
    <property type="entry name" value="O-SUCCINYLBENZOATE SYNTHASE"/>
    <property type="match status" value="1"/>
</dbReference>
<evidence type="ECO:0000313" key="4">
    <source>
        <dbReference type="EMBL" id="SVC20534.1"/>
    </source>
</evidence>
<dbReference type="SUPFAM" id="SSF51604">
    <property type="entry name" value="Enolase C-terminal domain-like"/>
    <property type="match status" value="1"/>
</dbReference>
<dbReference type="Pfam" id="PF02746">
    <property type="entry name" value="MR_MLE_N"/>
    <property type="match status" value="1"/>
</dbReference>
<gene>
    <name evidence="4" type="ORF">METZ01_LOCUS273388</name>
</gene>
<evidence type="ECO:0000259" key="2">
    <source>
        <dbReference type="Pfam" id="PF02746"/>
    </source>
</evidence>
<name>A0A382K6I7_9ZZZZ</name>
<dbReference type="InterPro" id="IPR036849">
    <property type="entry name" value="Enolase-like_C_sf"/>
</dbReference>
<keyword evidence="1" id="KW-0479">Metal-binding</keyword>
<dbReference type="PANTHER" id="PTHR48073">
    <property type="entry name" value="O-SUCCINYLBENZOATE SYNTHASE-RELATED"/>
    <property type="match status" value="1"/>
</dbReference>